<dbReference type="PANTHER" id="PTHR46104">
    <property type="entry name" value="GENE 9195-RELATED-RELATED"/>
    <property type="match status" value="1"/>
</dbReference>
<dbReference type="Proteomes" id="UP001146793">
    <property type="component" value="Unassembled WGS sequence"/>
</dbReference>
<organism evidence="5 6">
    <name type="scientific">Anaeramoeba flamelloides</name>
    <dbReference type="NCBI Taxonomy" id="1746091"/>
    <lineage>
        <taxon>Eukaryota</taxon>
        <taxon>Metamonada</taxon>
        <taxon>Anaeramoebidae</taxon>
        <taxon>Anaeramoeba</taxon>
    </lineage>
</organism>
<dbReference type="Gene3D" id="2.10.50.10">
    <property type="entry name" value="Tumor Necrosis Factor Receptor, subunit A, domain 2"/>
    <property type="match status" value="8"/>
</dbReference>
<sequence>MLFKSIVYESILTGIDLEFETNTKQDDLKSSFYLAKAKMLQNIKIKYTSATLELKINPSGELEWSDGNSVIQMVESVPIFFQNDQKIKGKYYFDSNNLVGFQYANPNNHKIELNKPLVVDPNYSTYLGSTDEDDGFSLWNDQNNDTLVGGYTLGSDFPVTFGAADETYNGDQDGFLLKTSDGESLIWCSFIGSDQNDHVCGIRTDSNANPVITGSSENVNSGANFPTTGGAYKTFCSFAGYAPFITKFKSDGSDLIWSTVVCPTTTGKGIGLDIDESDIVYATGSQMGELEGCANSGSTDYDVYILKLKADGSGVLGSTCFAGDYDESPKWYGNRPIVVKDNYIYTTGETQSTNFAVSSGTYQPTNKGVVNCYITKLSKSTLDLVWNTYFGNNEETMCISLDVNSQGEIWVSAFSDDPYLPTTNDAYQKEFSGKANYYDAVYLRLSADGSNLLFASYLGNYDEDDRGYSIRVDSDDRLLLSGCANPFHNFNYDYDYGRGSYVAIFEPSGSDLLKKITIGGLNAYSVDIFENIYHIALTGSSTPIYEFDTTLNVVQPNFVGGDRDAILLNLNMNCKVGEYGTNEGCQLCPGGTYNNQTRKEELKSCLDCEKGSYSETGAFECTQCSPGTYAHLDSLTACFFCPKGSWSDIVGADTNSFCTECITGTYSNVLGATSIDECLNCTYGTYSTIDGSDSNSNCVSCPKGTWSDILGSNSLANCNECDAGTYSEVLGATSIDECLKCEIGTYSTIEGSDSELNCVSCPKGTWSDILGSNSLANCHECDAGTFSEVVGATSISDCLNCSIGTYSTIGGSNSESNCVSCPKGTYNPNKGSNSINECIKCPSGTYNPNFNSGSIDDCTNCPKGTYSTLEGISSKSNCIPCPEGTYSDVEGINTAEKCKLCPVGTYSNKTGSTSEEICEKCIPGTYNNKPGARGIDFCIDCGIGTFNPYYGGDSIEMCTICPEGQISPGKGGTSCRVCNIGEQPSEHKDSCVKCSAGYFSDEPGLGDCKKCPSGTFNDEDGLTSCLKCSQQGACLGGNVCSEGRNKDTFCSQCATGYYLINSECKKCPNDFQFYVVIACIVLIILFIMFFRRRIARFAKSTKNPMKGIIFTFLQFFAALLTLTFDWPDLLSGKIRVITSVLNLQVGVFAAPECYRNLTFFERWIIMFLIPIILSFFVMLLYLNYYLKLRSQPERLDKRKHQLCRWYTMFLKWIYLPYLLVSFEPFQFSYQNINDNYTLDSDPSITIESKKYHNWLPLFIFSLLIYVFGIPISFAIILVKAKKANFNEYYYKRFSWMFRWYKPKRYWFELFEICFKFVIMATTVFFNFHSKSQAWTVMSLFLAIVLLHLLLRPYKNEDETLFLSPEDKASIGFFIILLAIVSLSLEYLHSVLFIILYPMGSILVYLGCKNNWKWFKQSRKEMIKEFDENEVERKERSEERKRQKSKRKIELKITKVKLKKEKKKAKALKKLEKMKRKNQNSNPNTNEDSRSDSGSGSGSCSSSSSSSSSGSGSGSSLGSGLGSKNPNNEKIIDDLNTDLGIPLTELKTNKLNNTNLEEN</sequence>
<gene>
    <name evidence="5" type="ORF">M0812_21918</name>
</gene>
<evidence type="ECO:0000259" key="4">
    <source>
        <dbReference type="Pfam" id="PF25778"/>
    </source>
</evidence>
<feature type="transmembrane region" description="Helical" evidence="2">
    <location>
        <begin position="1370"/>
        <end position="1387"/>
    </location>
</feature>
<protein>
    <recommendedName>
        <fullName evidence="7">Tyrosine-protein kinase ephrin type A/B receptor-like domain-containing protein</fullName>
    </recommendedName>
</protein>
<feature type="transmembrane region" description="Helical" evidence="2">
    <location>
        <begin position="1305"/>
        <end position="1327"/>
    </location>
</feature>
<accession>A0AAV7YW99</accession>
<feature type="domain" description="Tyrosine-protein kinase ephrin type A/B receptor-like" evidence="3">
    <location>
        <begin position="695"/>
        <end position="738"/>
    </location>
</feature>
<feature type="domain" description="DUF7948" evidence="4">
    <location>
        <begin position="3"/>
        <end position="121"/>
    </location>
</feature>
<dbReference type="SMART" id="SM00261">
    <property type="entry name" value="FU"/>
    <property type="match status" value="4"/>
</dbReference>
<keyword evidence="2" id="KW-1133">Transmembrane helix</keyword>
<dbReference type="InterPro" id="IPR009030">
    <property type="entry name" value="Growth_fac_rcpt_cys_sf"/>
</dbReference>
<feature type="domain" description="Tyrosine-protein kinase ephrin type A/B receptor-like" evidence="3">
    <location>
        <begin position="876"/>
        <end position="918"/>
    </location>
</feature>
<evidence type="ECO:0000256" key="1">
    <source>
        <dbReference type="SAM" id="MobiDB-lite"/>
    </source>
</evidence>
<feature type="region of interest" description="Disordered" evidence="1">
    <location>
        <begin position="1459"/>
        <end position="1532"/>
    </location>
</feature>
<dbReference type="InterPro" id="IPR057708">
    <property type="entry name" value="DUF7948"/>
</dbReference>
<keyword evidence="2" id="KW-0812">Transmembrane</keyword>
<proteinExistence type="predicted"/>
<dbReference type="Pfam" id="PF07699">
    <property type="entry name" value="Ephrin_rec_like"/>
    <property type="match status" value="5"/>
</dbReference>
<feature type="domain" description="Tyrosine-protein kinase ephrin type A/B receptor-like" evidence="3">
    <location>
        <begin position="813"/>
        <end position="858"/>
    </location>
</feature>
<dbReference type="SMART" id="SM01411">
    <property type="entry name" value="Ephrin_rec_like"/>
    <property type="match status" value="9"/>
</dbReference>
<feature type="transmembrane region" description="Helical" evidence="2">
    <location>
        <begin position="1257"/>
        <end position="1278"/>
    </location>
</feature>
<comment type="caution">
    <text evidence="5">The sequence shown here is derived from an EMBL/GenBank/DDBJ whole genome shotgun (WGS) entry which is preliminary data.</text>
</comment>
<feature type="transmembrane region" description="Helical" evidence="2">
    <location>
        <begin position="1333"/>
        <end position="1350"/>
    </location>
</feature>
<dbReference type="PANTHER" id="PTHR46104:SF1">
    <property type="entry name" value="GENE 9195-RELATED"/>
    <property type="match status" value="1"/>
</dbReference>
<feature type="transmembrane region" description="Helical" evidence="2">
    <location>
        <begin position="1205"/>
        <end position="1222"/>
    </location>
</feature>
<feature type="compositionally biased region" description="Basic residues" evidence="1">
    <location>
        <begin position="1459"/>
        <end position="1477"/>
    </location>
</feature>
<feature type="compositionally biased region" description="Gly residues" evidence="1">
    <location>
        <begin position="1510"/>
        <end position="1520"/>
    </location>
</feature>
<feature type="region of interest" description="Disordered" evidence="1">
    <location>
        <begin position="1426"/>
        <end position="1445"/>
    </location>
</feature>
<feature type="transmembrane region" description="Helical" evidence="2">
    <location>
        <begin position="1103"/>
        <end position="1124"/>
    </location>
</feature>
<dbReference type="InterPro" id="IPR011641">
    <property type="entry name" value="Tyr-kin_ephrin_A/B_rcpt-like"/>
</dbReference>
<reference evidence="5" key="1">
    <citation type="submission" date="2022-08" db="EMBL/GenBank/DDBJ databases">
        <title>Novel sulphate-reducing endosymbionts in the free-living metamonad Anaeramoeba.</title>
        <authorList>
            <person name="Jerlstrom-Hultqvist J."/>
            <person name="Cepicka I."/>
            <person name="Gallot-Lavallee L."/>
            <person name="Salas-Leiva D."/>
            <person name="Curtis B.A."/>
            <person name="Zahonova K."/>
            <person name="Pipaliya S."/>
            <person name="Dacks J."/>
            <person name="Roger A.J."/>
        </authorList>
    </citation>
    <scope>NUCLEOTIDE SEQUENCE</scope>
    <source>
        <strain evidence="5">Busselton2</strain>
    </source>
</reference>
<feature type="compositionally biased region" description="Low complexity" evidence="1">
    <location>
        <begin position="1491"/>
        <end position="1509"/>
    </location>
</feature>
<feature type="transmembrane region" description="Helical" evidence="2">
    <location>
        <begin position="1163"/>
        <end position="1184"/>
    </location>
</feature>
<evidence type="ECO:0000313" key="6">
    <source>
        <dbReference type="Proteomes" id="UP001146793"/>
    </source>
</evidence>
<evidence type="ECO:0008006" key="7">
    <source>
        <dbReference type="Google" id="ProtNLM"/>
    </source>
</evidence>
<evidence type="ECO:0000256" key="2">
    <source>
        <dbReference type="SAM" id="Phobius"/>
    </source>
</evidence>
<dbReference type="InterPro" id="IPR006212">
    <property type="entry name" value="Furin_repeat"/>
</dbReference>
<evidence type="ECO:0000313" key="5">
    <source>
        <dbReference type="EMBL" id="KAJ3432971.1"/>
    </source>
</evidence>
<dbReference type="Pfam" id="PF25778">
    <property type="entry name" value="DUF7948"/>
    <property type="match status" value="1"/>
</dbReference>
<name>A0AAV7YW99_9EUKA</name>
<feature type="compositionally biased region" description="Basic and acidic residues" evidence="1">
    <location>
        <begin position="1426"/>
        <end position="1440"/>
    </location>
</feature>
<feature type="transmembrane region" description="Helical" evidence="2">
    <location>
        <begin position="1071"/>
        <end position="1091"/>
    </location>
</feature>
<dbReference type="CDD" id="cd00185">
    <property type="entry name" value="TNFRSF"/>
    <property type="match status" value="1"/>
</dbReference>
<dbReference type="EMBL" id="JANTQA010000047">
    <property type="protein sequence ID" value="KAJ3432971.1"/>
    <property type="molecule type" value="Genomic_DNA"/>
</dbReference>
<evidence type="ECO:0000259" key="3">
    <source>
        <dbReference type="Pfam" id="PF07699"/>
    </source>
</evidence>
<dbReference type="SUPFAM" id="SSF57184">
    <property type="entry name" value="Growth factor receptor domain"/>
    <property type="match status" value="3"/>
</dbReference>
<feature type="domain" description="Tyrosine-protein kinase ephrin type A/B receptor-like" evidence="3">
    <location>
        <begin position="754"/>
        <end position="798"/>
    </location>
</feature>
<feature type="domain" description="Tyrosine-protein kinase ephrin type A/B receptor-like" evidence="3">
    <location>
        <begin position="611"/>
        <end position="654"/>
    </location>
</feature>
<keyword evidence="2" id="KW-0472">Membrane</keyword>